<protein>
    <recommendedName>
        <fullName evidence="3">BTB domain-containing protein</fullName>
    </recommendedName>
</protein>
<reference evidence="1 2" key="1">
    <citation type="journal article" date="2019" name="Nat. Ecol. Evol.">
        <title>Megaphylogeny resolves global patterns of mushroom evolution.</title>
        <authorList>
            <person name="Varga T."/>
            <person name="Krizsan K."/>
            <person name="Foldi C."/>
            <person name="Dima B."/>
            <person name="Sanchez-Garcia M."/>
            <person name="Sanchez-Ramirez S."/>
            <person name="Szollosi G.J."/>
            <person name="Szarkandi J.G."/>
            <person name="Papp V."/>
            <person name="Albert L."/>
            <person name="Andreopoulos W."/>
            <person name="Angelini C."/>
            <person name="Antonin V."/>
            <person name="Barry K.W."/>
            <person name="Bougher N.L."/>
            <person name="Buchanan P."/>
            <person name="Buyck B."/>
            <person name="Bense V."/>
            <person name="Catcheside P."/>
            <person name="Chovatia M."/>
            <person name="Cooper J."/>
            <person name="Damon W."/>
            <person name="Desjardin D."/>
            <person name="Finy P."/>
            <person name="Geml J."/>
            <person name="Haridas S."/>
            <person name="Hughes K."/>
            <person name="Justo A."/>
            <person name="Karasinski D."/>
            <person name="Kautmanova I."/>
            <person name="Kiss B."/>
            <person name="Kocsube S."/>
            <person name="Kotiranta H."/>
            <person name="LaButti K.M."/>
            <person name="Lechner B.E."/>
            <person name="Liimatainen K."/>
            <person name="Lipzen A."/>
            <person name="Lukacs Z."/>
            <person name="Mihaltcheva S."/>
            <person name="Morgado L.N."/>
            <person name="Niskanen T."/>
            <person name="Noordeloos M.E."/>
            <person name="Ohm R.A."/>
            <person name="Ortiz-Santana B."/>
            <person name="Ovrebo C."/>
            <person name="Racz N."/>
            <person name="Riley R."/>
            <person name="Savchenko A."/>
            <person name="Shiryaev A."/>
            <person name="Soop K."/>
            <person name="Spirin V."/>
            <person name="Szebenyi C."/>
            <person name="Tomsovsky M."/>
            <person name="Tulloss R.E."/>
            <person name="Uehling J."/>
            <person name="Grigoriev I.V."/>
            <person name="Vagvolgyi C."/>
            <person name="Papp T."/>
            <person name="Martin F.M."/>
            <person name="Miettinen O."/>
            <person name="Hibbett D.S."/>
            <person name="Nagy L.G."/>
        </authorList>
    </citation>
    <scope>NUCLEOTIDE SEQUENCE [LARGE SCALE GENOMIC DNA]</scope>
    <source>
        <strain evidence="1 2">CBS 121175</strain>
    </source>
</reference>
<evidence type="ECO:0008006" key="3">
    <source>
        <dbReference type="Google" id="ProtNLM"/>
    </source>
</evidence>
<proteinExistence type="predicted"/>
<evidence type="ECO:0000313" key="1">
    <source>
        <dbReference type="EMBL" id="TFK28114.1"/>
    </source>
</evidence>
<dbReference type="AlphaFoldDB" id="A0A5C3L513"/>
<sequence>MIQLIDPPSSAPLVPDRDYCWEFVEFSVESTLIRVPVYRFVENSDIFTEKYLTQCTRDGSQSYLTPIPLDIALSDFLNFLKALYPRARNGSVDLSKDGWVAVLKLSTLWSFNELRKQAIDRLS</sequence>
<evidence type="ECO:0000313" key="2">
    <source>
        <dbReference type="Proteomes" id="UP000307440"/>
    </source>
</evidence>
<dbReference type="EMBL" id="ML210158">
    <property type="protein sequence ID" value="TFK28114.1"/>
    <property type="molecule type" value="Genomic_DNA"/>
</dbReference>
<accession>A0A5C3L513</accession>
<feature type="non-terminal residue" evidence="1">
    <location>
        <position position="123"/>
    </location>
</feature>
<dbReference type="Proteomes" id="UP000307440">
    <property type="component" value="Unassembled WGS sequence"/>
</dbReference>
<gene>
    <name evidence="1" type="ORF">FA15DRAFT_584766</name>
</gene>
<name>A0A5C3L513_COPMA</name>
<keyword evidence="2" id="KW-1185">Reference proteome</keyword>
<dbReference type="OrthoDB" id="3193844at2759"/>
<organism evidence="1 2">
    <name type="scientific">Coprinopsis marcescibilis</name>
    <name type="common">Agaric fungus</name>
    <name type="synonym">Psathyrella marcescibilis</name>
    <dbReference type="NCBI Taxonomy" id="230819"/>
    <lineage>
        <taxon>Eukaryota</taxon>
        <taxon>Fungi</taxon>
        <taxon>Dikarya</taxon>
        <taxon>Basidiomycota</taxon>
        <taxon>Agaricomycotina</taxon>
        <taxon>Agaricomycetes</taxon>
        <taxon>Agaricomycetidae</taxon>
        <taxon>Agaricales</taxon>
        <taxon>Agaricineae</taxon>
        <taxon>Psathyrellaceae</taxon>
        <taxon>Coprinopsis</taxon>
    </lineage>
</organism>